<feature type="compositionally biased region" description="Acidic residues" evidence="5">
    <location>
        <begin position="472"/>
        <end position="514"/>
    </location>
</feature>
<dbReference type="InterPro" id="IPR027417">
    <property type="entry name" value="P-loop_NTPase"/>
</dbReference>
<proteinExistence type="predicted"/>
<feature type="compositionally biased region" description="Polar residues" evidence="5">
    <location>
        <begin position="100"/>
        <end position="112"/>
    </location>
</feature>
<evidence type="ECO:0000256" key="3">
    <source>
        <dbReference type="ARBA" id="ARBA00023134"/>
    </source>
</evidence>
<gene>
    <name evidence="8" type="ORF">EIP91_008385</name>
</gene>
<comment type="subcellular location">
    <subcellularLocation>
        <location evidence="1">Nucleus</location>
    </subcellularLocation>
</comment>
<reference evidence="8 9" key="1">
    <citation type="submission" date="2018-11" db="EMBL/GenBank/DDBJ databases">
        <title>Genome assembly of Steccherinum ochraceum LE-BIN_3174, the white-rot fungus of the Steccherinaceae family (The Residual Polyporoid clade, Polyporales, Basidiomycota).</title>
        <authorList>
            <person name="Fedorova T.V."/>
            <person name="Glazunova O.A."/>
            <person name="Landesman E.O."/>
            <person name="Moiseenko K.V."/>
            <person name="Psurtseva N.V."/>
            <person name="Savinova O.S."/>
            <person name="Shakhova N.V."/>
            <person name="Tyazhelova T.V."/>
            <person name="Vasina D.V."/>
        </authorList>
    </citation>
    <scope>NUCLEOTIDE SEQUENCE [LARGE SCALE GENOMIC DNA]</scope>
    <source>
        <strain evidence="8 9">LE-BIN_3174</strain>
    </source>
</reference>
<keyword evidence="3" id="KW-0342">GTP-binding</keyword>
<evidence type="ECO:0000313" key="9">
    <source>
        <dbReference type="Proteomes" id="UP000292702"/>
    </source>
</evidence>
<evidence type="ECO:0000259" key="7">
    <source>
        <dbReference type="Pfam" id="PF08701"/>
    </source>
</evidence>
<protein>
    <recommendedName>
        <fullName evidence="10">CP-type G domain-containing protein</fullName>
    </recommendedName>
</protein>
<keyword evidence="2" id="KW-0547">Nucleotide-binding</keyword>
<evidence type="ECO:0000256" key="1">
    <source>
        <dbReference type="ARBA" id="ARBA00004123"/>
    </source>
</evidence>
<dbReference type="SUPFAM" id="SSF52540">
    <property type="entry name" value="P-loop containing nucleoside triphosphate hydrolases"/>
    <property type="match status" value="1"/>
</dbReference>
<feature type="region of interest" description="Disordered" evidence="5">
    <location>
        <begin position="465"/>
        <end position="561"/>
    </location>
</feature>
<feature type="compositionally biased region" description="Basic residues" evidence="5">
    <location>
        <begin position="518"/>
        <end position="530"/>
    </location>
</feature>
<evidence type="ECO:0000256" key="4">
    <source>
        <dbReference type="ARBA" id="ARBA00023242"/>
    </source>
</evidence>
<dbReference type="InterPro" id="IPR050755">
    <property type="entry name" value="TRAFAC_YlqF/YawG_RiboMat"/>
</dbReference>
<dbReference type="InterPro" id="IPR006073">
    <property type="entry name" value="GTP-bd"/>
</dbReference>
<organism evidence="8 9">
    <name type="scientific">Steccherinum ochraceum</name>
    <dbReference type="NCBI Taxonomy" id="92696"/>
    <lineage>
        <taxon>Eukaryota</taxon>
        <taxon>Fungi</taxon>
        <taxon>Dikarya</taxon>
        <taxon>Basidiomycota</taxon>
        <taxon>Agaricomycotina</taxon>
        <taxon>Agaricomycetes</taxon>
        <taxon>Polyporales</taxon>
        <taxon>Steccherinaceae</taxon>
        <taxon>Steccherinum</taxon>
    </lineage>
</organism>
<dbReference type="Proteomes" id="UP000292702">
    <property type="component" value="Unassembled WGS sequence"/>
</dbReference>
<evidence type="ECO:0000256" key="2">
    <source>
        <dbReference type="ARBA" id="ARBA00022741"/>
    </source>
</evidence>
<keyword evidence="9" id="KW-1185">Reference proteome</keyword>
<feature type="compositionally biased region" description="Basic and acidic residues" evidence="5">
    <location>
        <begin position="66"/>
        <end position="83"/>
    </location>
</feature>
<accession>A0A4R0RGN9</accession>
<dbReference type="PANTHER" id="PTHR11089:SF30">
    <property type="entry name" value="GUANINE NUCLEOTIDE-BINDING PROTEIN-LIKE 3 HOMOLOG"/>
    <property type="match status" value="1"/>
</dbReference>
<dbReference type="EMBL" id="RWJN01000462">
    <property type="protein sequence ID" value="TCD61484.1"/>
    <property type="molecule type" value="Genomic_DNA"/>
</dbReference>
<dbReference type="Pfam" id="PF08701">
    <property type="entry name" value="GN3L_Grn1"/>
    <property type="match status" value="1"/>
</dbReference>
<sequence length="561" mass="62024">MPRIRKKTSNRGTSHHRGKIRQKVAETKRKRKKEAKKNPQWKSKHRKDPGIPNDFPYKDQILAELSEQRRQQSEQKASKKENRQAAVSPEDTEAEELSLPTVTAAANSSRTEVQAKDDTTLATNSTLDHLRAVLDAADVVIEVLDARDPSSYRSAFLEAAVKERKKKLVLLLNKVDLCPVESVQAWIHELSQEHPAVPFRSASIYTTGKVSSQNPDSNSSDASDGVRELLAMLKTSSSTATRTLNVAVVGVANVGKSCVLNTIVGKRAFPVYSLAASESGPTTTSHALELSLELDGQQFRLIDTPGFAWSTEGSRGEEAGDSRRALDILSRNRGRIDRLKDPVPVVDVLVSRANREDLMLYHNIPAFMHGDVNAFLTAIARKHGLIRKEGSSDLVAACRVVLRDWNACTFPFHTMPEHPSRSVQSLQAHPVLSTLRTRKEWRKSPGLVKLQPGVADTRAVELIAPWQCEKQSDEDAEAEDGSGGDDADDDEVSGDDEMEDDDEESDQLEEDDDVVTSRRMHPLAQKRKRSNSSTGKQTAKKVSFAAPPPKNSSVSSKRPRR</sequence>
<comment type="caution">
    <text evidence="8">The sequence shown here is derived from an EMBL/GenBank/DDBJ whole genome shotgun (WGS) entry which is preliminary data.</text>
</comment>
<dbReference type="Pfam" id="PF01926">
    <property type="entry name" value="MMR_HSR1"/>
    <property type="match status" value="1"/>
</dbReference>
<dbReference type="OrthoDB" id="10266128at2759"/>
<dbReference type="InterPro" id="IPR014813">
    <property type="entry name" value="Gnl3_N_dom"/>
</dbReference>
<feature type="domain" description="Guanine nucleotide-binding protein-like 3 N-terminal" evidence="7">
    <location>
        <begin position="15"/>
        <end position="86"/>
    </location>
</feature>
<dbReference type="GO" id="GO:0005730">
    <property type="term" value="C:nucleolus"/>
    <property type="evidence" value="ECO:0007669"/>
    <property type="project" value="TreeGrafter"/>
</dbReference>
<feature type="region of interest" description="Disordered" evidence="5">
    <location>
        <begin position="1"/>
        <end position="117"/>
    </location>
</feature>
<feature type="domain" description="G" evidence="6">
    <location>
        <begin position="245"/>
        <end position="319"/>
    </location>
</feature>
<feature type="compositionally biased region" description="Polar residues" evidence="5">
    <location>
        <begin position="551"/>
        <end position="561"/>
    </location>
</feature>
<evidence type="ECO:0000256" key="5">
    <source>
        <dbReference type="SAM" id="MobiDB-lite"/>
    </source>
</evidence>
<evidence type="ECO:0000259" key="6">
    <source>
        <dbReference type="Pfam" id="PF01926"/>
    </source>
</evidence>
<name>A0A4R0RGN9_9APHY</name>
<dbReference type="GO" id="GO:0005525">
    <property type="term" value="F:GTP binding"/>
    <property type="evidence" value="ECO:0007669"/>
    <property type="project" value="UniProtKB-KW"/>
</dbReference>
<keyword evidence="4" id="KW-0539">Nucleus</keyword>
<dbReference type="STRING" id="92696.A0A4R0RGN9"/>
<feature type="compositionally biased region" description="Basic residues" evidence="5">
    <location>
        <begin position="1"/>
        <end position="35"/>
    </location>
</feature>
<dbReference type="AlphaFoldDB" id="A0A4R0RGN9"/>
<evidence type="ECO:0000313" key="8">
    <source>
        <dbReference type="EMBL" id="TCD61484.1"/>
    </source>
</evidence>
<evidence type="ECO:0008006" key="10">
    <source>
        <dbReference type="Google" id="ProtNLM"/>
    </source>
</evidence>
<dbReference type="PANTHER" id="PTHR11089">
    <property type="entry name" value="GTP-BINDING PROTEIN-RELATED"/>
    <property type="match status" value="1"/>
</dbReference>
<dbReference type="Gene3D" id="3.40.50.300">
    <property type="entry name" value="P-loop containing nucleotide triphosphate hydrolases"/>
    <property type="match status" value="1"/>
</dbReference>